<dbReference type="Proteomes" id="UP000004978">
    <property type="component" value="Unassembled WGS sequence"/>
</dbReference>
<keyword evidence="1" id="KW-1133">Transmembrane helix</keyword>
<organism evidence="2 3">
    <name type="scientific">Mycoplasmopsis columbina SF7</name>
    <dbReference type="NCBI Taxonomy" id="1037410"/>
    <lineage>
        <taxon>Bacteria</taxon>
        <taxon>Bacillati</taxon>
        <taxon>Mycoplasmatota</taxon>
        <taxon>Mycoplasmoidales</taxon>
        <taxon>Metamycoplasmataceae</taxon>
        <taxon>Mycoplasmopsis</taxon>
    </lineage>
</organism>
<feature type="transmembrane region" description="Helical" evidence="1">
    <location>
        <begin position="26"/>
        <end position="50"/>
    </location>
</feature>
<evidence type="ECO:0000313" key="3">
    <source>
        <dbReference type="Proteomes" id="UP000004978"/>
    </source>
</evidence>
<name>F9UK78_9BACT</name>
<dbReference type="AlphaFoldDB" id="F9UK78"/>
<keyword evidence="3" id="KW-1185">Reference proteome</keyword>
<evidence type="ECO:0000313" key="2">
    <source>
        <dbReference type="EMBL" id="EGV00083.1"/>
    </source>
</evidence>
<reference evidence="2 3" key="1">
    <citation type="journal article" date="2013" name="Genome Announc.">
        <title>Genome Sequence of Mycoplasma columbinum Strain SF7.</title>
        <authorList>
            <person name="Guo Z."/>
            <person name="Xu X."/>
            <person name="Zheng Q."/>
            <person name="Li T."/>
            <person name="Kuang S."/>
            <person name="Zhang Z."/>
            <person name="Chen Y."/>
            <person name="Lu X."/>
            <person name="Zhou R."/>
            <person name="Bi D."/>
            <person name="Jin H."/>
        </authorList>
    </citation>
    <scope>NUCLEOTIDE SEQUENCE [LARGE SCALE GENOMIC DNA]</scope>
    <source>
        <strain evidence="2 3">SF7</strain>
    </source>
</reference>
<keyword evidence="1" id="KW-0472">Membrane</keyword>
<dbReference type="RefSeq" id="WP_006608696.1">
    <property type="nucleotide sequence ID" value="NZ_AFXA01000011.1"/>
</dbReference>
<feature type="transmembrane region" description="Helical" evidence="1">
    <location>
        <begin position="71"/>
        <end position="93"/>
    </location>
</feature>
<dbReference type="EMBL" id="AFXA01000011">
    <property type="protein sequence ID" value="EGV00083.1"/>
    <property type="molecule type" value="Genomic_DNA"/>
</dbReference>
<sequence>MFLLSLFLGTFGACWFYIEKRKNGFIRLGITLPLVITISILGVIISVSNLRMSIDTEIIDNTIFLVEKMNTAITILSSIVATINIVEILYVIFNKNLKDSYGFILSW</sequence>
<proteinExistence type="predicted"/>
<keyword evidence="1" id="KW-0812">Transmembrane</keyword>
<accession>F9UK78</accession>
<comment type="caution">
    <text evidence="2">The sequence shown here is derived from an EMBL/GenBank/DDBJ whole genome shotgun (WGS) entry which is preliminary data.</text>
</comment>
<evidence type="ECO:0000256" key="1">
    <source>
        <dbReference type="SAM" id="Phobius"/>
    </source>
</evidence>
<gene>
    <name evidence="2" type="ORF">MCSF7_01446</name>
</gene>
<protein>
    <submittedName>
        <fullName evidence="2">Uncharacterized protein</fullName>
    </submittedName>
</protein>